<accession>U4TV01</accession>
<dbReference type="PROSITE" id="PS50937">
    <property type="entry name" value="HTH_MERR_2"/>
    <property type="match status" value="1"/>
</dbReference>
<dbReference type="STRING" id="1231336.L248_2384"/>
<dbReference type="Pfam" id="PF13411">
    <property type="entry name" value="MerR_1"/>
    <property type="match status" value="1"/>
</dbReference>
<dbReference type="PANTHER" id="PTHR30204">
    <property type="entry name" value="REDOX-CYCLING DRUG-SENSING TRANSCRIPTIONAL ACTIVATOR SOXR"/>
    <property type="match status" value="1"/>
</dbReference>
<dbReference type="InterPro" id="IPR047057">
    <property type="entry name" value="MerR_fam"/>
</dbReference>
<dbReference type="Proteomes" id="UP000030647">
    <property type="component" value="Unassembled WGS sequence"/>
</dbReference>
<dbReference type="eggNOG" id="COG0789">
    <property type="taxonomic scope" value="Bacteria"/>
</dbReference>
<organism evidence="3 4">
    <name type="scientific">Schleiferilactobacillus shenzhenensis LY-73</name>
    <dbReference type="NCBI Taxonomy" id="1231336"/>
    <lineage>
        <taxon>Bacteria</taxon>
        <taxon>Bacillati</taxon>
        <taxon>Bacillota</taxon>
        <taxon>Bacilli</taxon>
        <taxon>Lactobacillales</taxon>
        <taxon>Lactobacillaceae</taxon>
        <taxon>Schleiferilactobacillus</taxon>
    </lineage>
</organism>
<dbReference type="SMART" id="SM00422">
    <property type="entry name" value="HTH_MERR"/>
    <property type="match status" value="1"/>
</dbReference>
<proteinExistence type="predicted"/>
<gene>
    <name evidence="3" type="ORF">L248_2384</name>
</gene>
<keyword evidence="4" id="KW-1185">Reference proteome</keyword>
<dbReference type="Gene3D" id="1.10.1660.10">
    <property type="match status" value="1"/>
</dbReference>
<dbReference type="EMBL" id="KI271585">
    <property type="protein sequence ID" value="ERL65698.1"/>
    <property type="molecule type" value="Genomic_DNA"/>
</dbReference>
<dbReference type="InterPro" id="IPR009061">
    <property type="entry name" value="DNA-bd_dom_put_sf"/>
</dbReference>
<protein>
    <recommendedName>
        <fullName evidence="2">HTH merR-type domain-containing protein</fullName>
    </recommendedName>
</protein>
<sequence>MLTYTIGEVATRYHMRPSTLRYYEELGLLYDVPRQGGRRVYTAQHLARLSTICCYKNAGMSLEELQEFFRSTESHADPAKTLAILDTVDDRIQSQIAELQANYQQIQRKKHFFLAIQAAQAAGVPQPNWADYAHRHYA</sequence>
<dbReference type="GO" id="GO:0003677">
    <property type="term" value="F:DNA binding"/>
    <property type="evidence" value="ECO:0007669"/>
    <property type="project" value="UniProtKB-KW"/>
</dbReference>
<reference evidence="4" key="1">
    <citation type="journal article" date="2013" name="Genome Announc.">
        <title>Whole-Genome Sequencing of Lactobacillus shenzhenensis Strain LY-73T.</title>
        <authorList>
            <person name="Lin Z."/>
            <person name="Liu Z."/>
            <person name="Yang R."/>
            <person name="Zou Y."/>
            <person name="Wan D."/>
            <person name="Chen J."/>
            <person name="Guo M."/>
            <person name="Zhao J."/>
            <person name="Fang C."/>
            <person name="Yang R."/>
            <person name="Liu F."/>
        </authorList>
    </citation>
    <scope>NUCLEOTIDE SEQUENCE [LARGE SCALE GENOMIC DNA]</scope>
    <source>
        <strain evidence="4">LY-73</strain>
    </source>
</reference>
<evidence type="ECO:0000313" key="3">
    <source>
        <dbReference type="EMBL" id="ERL65698.1"/>
    </source>
</evidence>
<dbReference type="AlphaFoldDB" id="U4TV01"/>
<dbReference type="RefSeq" id="WP_022529050.1">
    <property type="nucleotide sequence ID" value="NZ_KI271585.1"/>
</dbReference>
<dbReference type="PANTHER" id="PTHR30204:SF58">
    <property type="entry name" value="HTH-TYPE TRANSCRIPTIONAL REGULATOR YFMP"/>
    <property type="match status" value="1"/>
</dbReference>
<keyword evidence="1" id="KW-0238">DNA-binding</keyword>
<evidence type="ECO:0000259" key="2">
    <source>
        <dbReference type="PROSITE" id="PS50937"/>
    </source>
</evidence>
<evidence type="ECO:0000313" key="4">
    <source>
        <dbReference type="Proteomes" id="UP000030647"/>
    </source>
</evidence>
<dbReference type="OrthoDB" id="9811174at2"/>
<feature type="domain" description="HTH merR-type" evidence="2">
    <location>
        <begin position="3"/>
        <end position="71"/>
    </location>
</feature>
<dbReference type="HOGENOM" id="CLU_060077_8_0_9"/>
<dbReference type="SUPFAM" id="SSF46955">
    <property type="entry name" value="Putative DNA-binding domain"/>
    <property type="match status" value="1"/>
</dbReference>
<dbReference type="GO" id="GO:0003700">
    <property type="term" value="F:DNA-binding transcription factor activity"/>
    <property type="evidence" value="ECO:0007669"/>
    <property type="project" value="InterPro"/>
</dbReference>
<name>U4TV01_9LACO</name>
<dbReference type="InterPro" id="IPR000551">
    <property type="entry name" value="MerR-type_HTH_dom"/>
</dbReference>
<evidence type="ECO:0000256" key="1">
    <source>
        <dbReference type="ARBA" id="ARBA00023125"/>
    </source>
</evidence>